<organism evidence="6 7">
    <name type="scientific">Parapusillimonas granuli</name>
    <dbReference type="NCBI Taxonomy" id="380911"/>
    <lineage>
        <taxon>Bacteria</taxon>
        <taxon>Pseudomonadati</taxon>
        <taxon>Pseudomonadota</taxon>
        <taxon>Betaproteobacteria</taxon>
        <taxon>Burkholderiales</taxon>
        <taxon>Alcaligenaceae</taxon>
        <taxon>Parapusillimonas</taxon>
    </lineage>
</organism>
<gene>
    <name evidence="6" type="ORF">H0A72_06965</name>
</gene>
<evidence type="ECO:0000256" key="3">
    <source>
        <dbReference type="ARBA" id="ARBA00023125"/>
    </source>
</evidence>
<dbReference type="Pfam" id="PF00126">
    <property type="entry name" value="HTH_1"/>
    <property type="match status" value="1"/>
</dbReference>
<evidence type="ECO:0000256" key="4">
    <source>
        <dbReference type="ARBA" id="ARBA00023163"/>
    </source>
</evidence>
<dbReference type="AlphaFoldDB" id="A0A853G226"/>
<sequence>MMVSLRTLRHFSVLAEERHYSRAALRLHLTQSALSRSIQALEDSLDVQLLDRSASGLALTPAGRAVLEHAHRVLQEADALHRRVESLHGIETGDVAMGAGVFPAAGFLSPLLTRLARDYPGICMRVEIESWQRLHEMLVRDSLDFVVAITHSLPPSSDFLLRPLPPQHIGLFVRAGHPLLAVGHRSLRAALADYRLAATHLPPRARNQLAALYRLPHSDALPLALECNSVDTLLTVALNSDVVMLCVREAIREPLAAGGIVQLPLAYSSEAELGCNIIHHARRELSPPALKVVSLIEDLMHAGASGMPGGPGDAIALLEKQESAD</sequence>
<dbReference type="CDD" id="cd05466">
    <property type="entry name" value="PBP2_LTTR_substrate"/>
    <property type="match status" value="1"/>
</dbReference>
<dbReference type="Gene3D" id="1.10.10.10">
    <property type="entry name" value="Winged helix-like DNA-binding domain superfamily/Winged helix DNA-binding domain"/>
    <property type="match status" value="1"/>
</dbReference>
<name>A0A853G226_9BURK</name>
<dbReference type="GO" id="GO:0005829">
    <property type="term" value="C:cytosol"/>
    <property type="evidence" value="ECO:0007669"/>
    <property type="project" value="TreeGrafter"/>
</dbReference>
<dbReference type="GO" id="GO:0003677">
    <property type="term" value="F:DNA binding"/>
    <property type="evidence" value="ECO:0007669"/>
    <property type="project" value="UniProtKB-KW"/>
</dbReference>
<dbReference type="InterPro" id="IPR036388">
    <property type="entry name" value="WH-like_DNA-bd_sf"/>
</dbReference>
<dbReference type="PRINTS" id="PR00039">
    <property type="entry name" value="HTHLYSR"/>
</dbReference>
<dbReference type="FunFam" id="1.10.10.10:FF:000001">
    <property type="entry name" value="LysR family transcriptional regulator"/>
    <property type="match status" value="1"/>
</dbReference>
<comment type="similarity">
    <text evidence="1">Belongs to the LysR transcriptional regulatory family.</text>
</comment>
<evidence type="ECO:0000256" key="1">
    <source>
        <dbReference type="ARBA" id="ARBA00009437"/>
    </source>
</evidence>
<dbReference type="Pfam" id="PF03466">
    <property type="entry name" value="LysR_substrate"/>
    <property type="match status" value="1"/>
</dbReference>
<dbReference type="Gene3D" id="3.40.190.290">
    <property type="match status" value="1"/>
</dbReference>
<dbReference type="InterPro" id="IPR050950">
    <property type="entry name" value="HTH-type_LysR_regulators"/>
</dbReference>
<keyword evidence="7" id="KW-1185">Reference proteome</keyword>
<dbReference type="PROSITE" id="PS50931">
    <property type="entry name" value="HTH_LYSR"/>
    <property type="match status" value="1"/>
</dbReference>
<accession>A0A853G226</accession>
<dbReference type="GO" id="GO:0003700">
    <property type="term" value="F:DNA-binding transcription factor activity"/>
    <property type="evidence" value="ECO:0007669"/>
    <property type="project" value="InterPro"/>
</dbReference>
<evidence type="ECO:0000256" key="2">
    <source>
        <dbReference type="ARBA" id="ARBA00023015"/>
    </source>
</evidence>
<dbReference type="InterPro" id="IPR000847">
    <property type="entry name" value="LysR_HTH_N"/>
</dbReference>
<dbReference type="InterPro" id="IPR036390">
    <property type="entry name" value="WH_DNA-bd_sf"/>
</dbReference>
<proteinExistence type="inferred from homology"/>
<evidence type="ECO:0000259" key="5">
    <source>
        <dbReference type="PROSITE" id="PS50931"/>
    </source>
</evidence>
<keyword evidence="4" id="KW-0804">Transcription</keyword>
<dbReference type="SUPFAM" id="SSF46785">
    <property type="entry name" value="Winged helix' DNA-binding domain"/>
    <property type="match status" value="1"/>
</dbReference>
<feature type="domain" description="HTH lysR-type" evidence="5">
    <location>
        <begin position="3"/>
        <end position="60"/>
    </location>
</feature>
<dbReference type="PANTHER" id="PTHR30419:SF30">
    <property type="entry name" value="LYSR FAMILY TRANSCRIPTIONAL REGULATOR"/>
    <property type="match status" value="1"/>
</dbReference>
<keyword evidence="3" id="KW-0238">DNA-binding</keyword>
<dbReference type="InterPro" id="IPR005119">
    <property type="entry name" value="LysR_subst-bd"/>
</dbReference>
<dbReference type="EMBL" id="JACCEM010000003">
    <property type="protein sequence ID" value="NYT49050.1"/>
    <property type="molecule type" value="Genomic_DNA"/>
</dbReference>
<comment type="caution">
    <text evidence="6">The sequence shown here is derived from an EMBL/GenBank/DDBJ whole genome shotgun (WGS) entry which is preliminary data.</text>
</comment>
<dbReference type="PANTHER" id="PTHR30419">
    <property type="entry name" value="HTH-TYPE TRANSCRIPTIONAL REGULATOR YBHD"/>
    <property type="match status" value="1"/>
</dbReference>
<dbReference type="SUPFAM" id="SSF53850">
    <property type="entry name" value="Periplasmic binding protein-like II"/>
    <property type="match status" value="1"/>
</dbReference>
<keyword evidence="2" id="KW-0805">Transcription regulation</keyword>
<dbReference type="Proteomes" id="UP000559809">
    <property type="component" value="Unassembled WGS sequence"/>
</dbReference>
<evidence type="ECO:0000313" key="6">
    <source>
        <dbReference type="EMBL" id="NYT49050.1"/>
    </source>
</evidence>
<protein>
    <submittedName>
        <fullName evidence="6">LysR family transcriptional regulator</fullName>
    </submittedName>
</protein>
<reference evidence="6 7" key="1">
    <citation type="submission" date="2020-07" db="EMBL/GenBank/DDBJ databases">
        <title>Taxonomic revisions and descriptions of new bacterial species based on genomic comparisons in the high-G+C-content subgroup of the family Alcaligenaceae.</title>
        <authorList>
            <person name="Szabo A."/>
            <person name="Felfoldi T."/>
        </authorList>
    </citation>
    <scope>NUCLEOTIDE SEQUENCE [LARGE SCALE GENOMIC DNA]</scope>
    <source>
        <strain evidence="6 7">LMG 24012</strain>
    </source>
</reference>
<evidence type="ECO:0000313" key="7">
    <source>
        <dbReference type="Proteomes" id="UP000559809"/>
    </source>
</evidence>